<keyword evidence="4" id="KW-0540">Nuclease</keyword>
<dbReference type="PANTHER" id="PTHR21077:SF5">
    <property type="entry name" value="CROSSOVER JUNCTION ENDONUCLEASE MMS4"/>
    <property type="match status" value="1"/>
</dbReference>
<feature type="compositionally biased region" description="Basic and acidic residues" evidence="14">
    <location>
        <begin position="348"/>
        <end position="380"/>
    </location>
</feature>
<dbReference type="GO" id="GO:0005634">
    <property type="term" value="C:nucleus"/>
    <property type="evidence" value="ECO:0007669"/>
    <property type="project" value="UniProtKB-SubCell"/>
</dbReference>
<dbReference type="PANTHER" id="PTHR21077">
    <property type="entry name" value="EME1 PROTEIN"/>
    <property type="match status" value="1"/>
</dbReference>
<dbReference type="AlphaFoldDB" id="A0A136JJM3"/>
<feature type="compositionally biased region" description="Polar residues" evidence="14">
    <location>
        <begin position="329"/>
        <end position="343"/>
    </location>
</feature>
<evidence type="ECO:0000256" key="5">
    <source>
        <dbReference type="ARBA" id="ARBA00022723"/>
    </source>
</evidence>
<evidence type="ECO:0000256" key="12">
    <source>
        <dbReference type="ARBA" id="ARBA00023242"/>
    </source>
</evidence>
<dbReference type="Gene3D" id="1.10.150.670">
    <property type="entry name" value="Crossover junction endonuclease EME1, DNA-binding domain"/>
    <property type="match status" value="1"/>
</dbReference>
<feature type="domain" description="ERCC4" evidence="15">
    <location>
        <begin position="408"/>
        <end position="669"/>
    </location>
</feature>
<protein>
    <submittedName>
        <fullName evidence="16">ERCC4 domain-domain-containing protein</fullName>
    </submittedName>
</protein>
<dbReference type="OrthoDB" id="343092at2759"/>
<evidence type="ECO:0000256" key="11">
    <source>
        <dbReference type="ARBA" id="ARBA00023204"/>
    </source>
</evidence>
<keyword evidence="12" id="KW-0539">Nucleus</keyword>
<feature type="compositionally biased region" description="Low complexity" evidence="14">
    <location>
        <begin position="188"/>
        <end position="205"/>
    </location>
</feature>
<keyword evidence="11" id="KW-0234">DNA repair</keyword>
<dbReference type="Proteomes" id="UP000070501">
    <property type="component" value="Unassembled WGS sequence"/>
</dbReference>
<keyword evidence="7" id="KW-0227">DNA damage</keyword>
<dbReference type="GO" id="GO:0006302">
    <property type="term" value="P:double-strand break repair"/>
    <property type="evidence" value="ECO:0007669"/>
    <property type="project" value="TreeGrafter"/>
</dbReference>
<feature type="region of interest" description="Disordered" evidence="14">
    <location>
        <begin position="169"/>
        <end position="380"/>
    </location>
</feature>
<evidence type="ECO:0000256" key="6">
    <source>
        <dbReference type="ARBA" id="ARBA00022759"/>
    </source>
</evidence>
<organism evidence="16 17">
    <name type="scientific">Microdochium bolleyi</name>
    <dbReference type="NCBI Taxonomy" id="196109"/>
    <lineage>
        <taxon>Eukaryota</taxon>
        <taxon>Fungi</taxon>
        <taxon>Dikarya</taxon>
        <taxon>Ascomycota</taxon>
        <taxon>Pezizomycotina</taxon>
        <taxon>Sordariomycetes</taxon>
        <taxon>Xylariomycetidae</taxon>
        <taxon>Xylariales</taxon>
        <taxon>Microdochiaceae</taxon>
        <taxon>Microdochium</taxon>
    </lineage>
</organism>
<evidence type="ECO:0000256" key="9">
    <source>
        <dbReference type="ARBA" id="ARBA00022842"/>
    </source>
</evidence>
<dbReference type="InParanoid" id="A0A136JJM3"/>
<comment type="subcellular location">
    <subcellularLocation>
        <location evidence="2">Nucleus</location>
    </subcellularLocation>
</comment>
<dbReference type="GO" id="GO:0046872">
    <property type="term" value="F:metal ion binding"/>
    <property type="evidence" value="ECO:0007669"/>
    <property type="project" value="UniProtKB-KW"/>
</dbReference>
<keyword evidence="13" id="KW-0469">Meiosis</keyword>
<keyword evidence="5" id="KW-0479">Metal-binding</keyword>
<dbReference type="InterPro" id="IPR042530">
    <property type="entry name" value="EME1/EME2_C"/>
</dbReference>
<keyword evidence="6" id="KW-0255">Endonuclease</keyword>
<proteinExistence type="inferred from homology"/>
<keyword evidence="10" id="KW-0233">DNA recombination</keyword>
<reference evidence="17" key="1">
    <citation type="submission" date="2016-02" db="EMBL/GenBank/DDBJ databases">
        <title>Draft genome sequence of Microdochium bolleyi, a fungal endophyte of beachgrass.</title>
        <authorList>
            <consortium name="DOE Joint Genome Institute"/>
            <person name="David A.S."/>
            <person name="May G."/>
            <person name="Haridas S."/>
            <person name="Lim J."/>
            <person name="Wang M."/>
            <person name="Labutti K."/>
            <person name="Lipzen A."/>
            <person name="Barry K."/>
            <person name="Grigoriev I.V."/>
        </authorList>
    </citation>
    <scope>NUCLEOTIDE SEQUENCE [LARGE SCALE GENOMIC DNA]</scope>
    <source>
        <strain evidence="17">J235TASD1</strain>
    </source>
</reference>
<evidence type="ECO:0000256" key="2">
    <source>
        <dbReference type="ARBA" id="ARBA00004123"/>
    </source>
</evidence>
<dbReference type="GO" id="GO:0048476">
    <property type="term" value="C:Holliday junction resolvase complex"/>
    <property type="evidence" value="ECO:0007669"/>
    <property type="project" value="InterPro"/>
</dbReference>
<dbReference type="InterPro" id="IPR006166">
    <property type="entry name" value="ERCC4_domain"/>
</dbReference>
<dbReference type="STRING" id="196109.A0A136JJM3"/>
<feature type="compositionally biased region" description="Polar residues" evidence="14">
    <location>
        <begin position="290"/>
        <end position="299"/>
    </location>
</feature>
<keyword evidence="17" id="KW-1185">Reference proteome</keyword>
<dbReference type="GO" id="GO:0003677">
    <property type="term" value="F:DNA binding"/>
    <property type="evidence" value="ECO:0007669"/>
    <property type="project" value="InterPro"/>
</dbReference>
<dbReference type="GO" id="GO:0031297">
    <property type="term" value="P:replication fork processing"/>
    <property type="evidence" value="ECO:0007669"/>
    <property type="project" value="TreeGrafter"/>
</dbReference>
<keyword evidence="9" id="KW-0460">Magnesium</keyword>
<evidence type="ECO:0000256" key="7">
    <source>
        <dbReference type="ARBA" id="ARBA00022763"/>
    </source>
</evidence>
<evidence type="ECO:0000256" key="14">
    <source>
        <dbReference type="SAM" id="MobiDB-lite"/>
    </source>
</evidence>
<dbReference type="Gene3D" id="3.40.50.10130">
    <property type="match status" value="1"/>
</dbReference>
<dbReference type="SMART" id="SM00891">
    <property type="entry name" value="ERCC4"/>
    <property type="match status" value="1"/>
</dbReference>
<comment type="similarity">
    <text evidence="3">Belongs to the EME1/MMS4 family.</text>
</comment>
<evidence type="ECO:0000313" key="17">
    <source>
        <dbReference type="Proteomes" id="UP000070501"/>
    </source>
</evidence>
<dbReference type="GO" id="GO:0000712">
    <property type="term" value="P:resolution of meiotic recombination intermediates"/>
    <property type="evidence" value="ECO:0007669"/>
    <property type="project" value="TreeGrafter"/>
</dbReference>
<evidence type="ECO:0000313" key="16">
    <source>
        <dbReference type="EMBL" id="KXJ97351.1"/>
    </source>
</evidence>
<dbReference type="CDD" id="cd20085">
    <property type="entry name" value="XPF_nuclease_Mms4"/>
    <property type="match status" value="1"/>
</dbReference>
<dbReference type="InterPro" id="IPR033310">
    <property type="entry name" value="Mms4/EME1/EME2"/>
</dbReference>
<dbReference type="GO" id="GO:0008821">
    <property type="term" value="F:crossover junction DNA endonuclease activity"/>
    <property type="evidence" value="ECO:0007669"/>
    <property type="project" value="TreeGrafter"/>
</dbReference>
<name>A0A136JJM3_9PEZI</name>
<dbReference type="FunFam" id="1.10.150.670:FF:000004">
    <property type="entry name" value="Crossover junction endonuclease EME1"/>
    <property type="match status" value="1"/>
</dbReference>
<keyword evidence="8" id="KW-0378">Hydrolase</keyword>
<comment type="cofactor">
    <cofactor evidence="1">
        <name>Mg(2+)</name>
        <dbReference type="ChEBI" id="CHEBI:18420"/>
    </cofactor>
</comment>
<dbReference type="Pfam" id="PF02732">
    <property type="entry name" value="ERCC4"/>
    <property type="match status" value="1"/>
</dbReference>
<evidence type="ECO:0000256" key="4">
    <source>
        <dbReference type="ARBA" id="ARBA00022722"/>
    </source>
</evidence>
<dbReference type="EMBL" id="KQ964245">
    <property type="protein sequence ID" value="KXJ97351.1"/>
    <property type="molecule type" value="Genomic_DNA"/>
</dbReference>
<evidence type="ECO:0000256" key="3">
    <source>
        <dbReference type="ARBA" id="ARBA00005313"/>
    </source>
</evidence>
<evidence type="ECO:0000256" key="1">
    <source>
        <dbReference type="ARBA" id="ARBA00001946"/>
    </source>
</evidence>
<gene>
    <name evidence="16" type="ORF">Micbo1qcDRAFT_230027</name>
</gene>
<evidence type="ECO:0000256" key="8">
    <source>
        <dbReference type="ARBA" id="ARBA00022801"/>
    </source>
</evidence>
<evidence type="ECO:0000259" key="15">
    <source>
        <dbReference type="SMART" id="SM00891"/>
    </source>
</evidence>
<evidence type="ECO:0000256" key="10">
    <source>
        <dbReference type="ARBA" id="ARBA00023172"/>
    </source>
</evidence>
<accession>A0A136JJM3</accession>
<sequence length="716" mass="78173">MPAEVIDLLSSSPVAALASIDHADVRHVQHEVSHQEVATNTASVNHDVSANGGFPSSLQFSDFPVTSSLPDFQQQLLPQLPALPAGAVRTEDAEVLFLSDDFDTTGDLEPQVAKRSRISSSLRRVRSEVIDQSHIASKTSGFDDIQHSSSPGRRMAIAGYEVAQCDISSDPFATSPPKAAASRKKSSLPRQLLPSLSSDPFSSPPRTSKARGSSARDGPIDNSNGARPAARPPTASKVIDMIDLSSDIDNDKPPPPAQRSSKGKEVAWDPISSSMPEMRSCGLAFERSPAKSSRPTKTITLDDDSDSGSDALPDLADVDFSKMKRNRTWSESPPAKQSKSGTLAASMKSKDDKEKDKTAKAQAREAERQRKQVEKERAKTLKAAEKVKQKALEEVNKKRTNHKISTPEMIVDLPDSLRPALKIQIETLLGDLSVDFEPYHPSTDNVIRWRRKVTAVYDADEAIWRDIPPQILTEEHVLVILEAPEFVKLALGNADQSLEAHVQGVRSTVPKASVIYIIEGLAAWMRKNRNARNRQYVNSVRAEPEAPPTQSRKRKAPLQEYIDEDSVEDALLSLQVLHGALIHQTGAMVETAQWISVFTQHISTVPYRRAQAESADAGFCMEAGQVRTGNDSKDTYVRMLQEIGRITAPIAYGIAAEFPTLLQLICGLETNGPLALAECRKSANQDGAFSDRKIGPAVSKRVHKIFTGRDPGSTDV</sequence>
<dbReference type="GO" id="GO:0031573">
    <property type="term" value="P:mitotic intra-S DNA damage checkpoint signaling"/>
    <property type="evidence" value="ECO:0007669"/>
    <property type="project" value="TreeGrafter"/>
</dbReference>
<dbReference type="InterPro" id="IPR047521">
    <property type="entry name" value="XPF_nuclease_EME1_ascomycetes"/>
</dbReference>
<evidence type="ECO:0000256" key="13">
    <source>
        <dbReference type="ARBA" id="ARBA00023254"/>
    </source>
</evidence>